<gene>
    <name evidence="4" type="ORF">SAMN05216279_1106</name>
</gene>
<dbReference type="SUPFAM" id="SSF53850">
    <property type="entry name" value="Periplasmic binding protein-like II"/>
    <property type="match status" value="1"/>
</dbReference>
<comment type="caution">
    <text evidence="4">The sequence shown here is derived from an EMBL/GenBank/DDBJ whole genome shotgun (WGS) entry which is preliminary data.</text>
</comment>
<dbReference type="OrthoDB" id="6955767at2"/>
<dbReference type="PANTHER" id="PTHR35936">
    <property type="entry name" value="MEMBRANE-BOUND LYTIC MUREIN TRANSGLYCOSYLASE F"/>
    <property type="match status" value="1"/>
</dbReference>
<dbReference type="InterPro" id="IPR001638">
    <property type="entry name" value="Solute-binding_3/MltF_N"/>
</dbReference>
<name>A0A1G5P722_9PSED</name>
<dbReference type="AlphaFoldDB" id="A0A1G5P722"/>
<evidence type="ECO:0000256" key="1">
    <source>
        <dbReference type="ARBA" id="ARBA00010333"/>
    </source>
</evidence>
<evidence type="ECO:0000256" key="2">
    <source>
        <dbReference type="ARBA" id="ARBA00022729"/>
    </source>
</evidence>
<organism evidence="4 5">
    <name type="scientific">Pseudomonas oryzihabitans</name>
    <dbReference type="NCBI Taxonomy" id="47885"/>
    <lineage>
        <taxon>Bacteria</taxon>
        <taxon>Pseudomonadati</taxon>
        <taxon>Pseudomonadota</taxon>
        <taxon>Gammaproteobacteria</taxon>
        <taxon>Pseudomonadales</taxon>
        <taxon>Pseudomonadaceae</taxon>
        <taxon>Pseudomonas</taxon>
    </lineage>
</organism>
<dbReference type="PANTHER" id="PTHR35936:SF17">
    <property type="entry name" value="ARGININE-BINDING EXTRACELLULAR PROTEIN ARTP"/>
    <property type="match status" value="1"/>
</dbReference>
<evidence type="ECO:0000313" key="4">
    <source>
        <dbReference type="EMBL" id="SCZ45356.1"/>
    </source>
</evidence>
<keyword evidence="2" id="KW-0732">Signal</keyword>
<accession>A0A1G5P722</accession>
<reference evidence="5" key="1">
    <citation type="submission" date="2016-10" db="EMBL/GenBank/DDBJ databases">
        <authorList>
            <person name="de Groot N.N."/>
        </authorList>
    </citation>
    <scope>NUCLEOTIDE SEQUENCE [LARGE SCALE GENOMIC DNA]</scope>
    <source>
        <strain evidence="5">DSM 15758</strain>
    </source>
</reference>
<dbReference type="Pfam" id="PF00497">
    <property type="entry name" value="SBP_bac_3"/>
    <property type="match status" value="1"/>
</dbReference>
<dbReference type="EMBL" id="FMWB01000010">
    <property type="protein sequence ID" value="SCZ45356.1"/>
    <property type="molecule type" value="Genomic_DNA"/>
</dbReference>
<evidence type="ECO:0000313" key="5">
    <source>
        <dbReference type="Proteomes" id="UP000183046"/>
    </source>
</evidence>
<proteinExistence type="inferred from homology"/>
<protein>
    <submittedName>
        <fullName evidence="4">Polar amino acid transport system substrate-binding protein</fullName>
    </submittedName>
</protein>
<dbReference type="Gene3D" id="3.40.190.10">
    <property type="entry name" value="Periplasmic binding protein-like II"/>
    <property type="match status" value="2"/>
</dbReference>
<dbReference type="CDD" id="cd13623">
    <property type="entry name" value="PBP2_AA_hypothetical"/>
    <property type="match status" value="1"/>
</dbReference>
<dbReference type="STRING" id="237610.BJP27_00660"/>
<comment type="similarity">
    <text evidence="1">Belongs to the bacterial solute-binding protein 3 family.</text>
</comment>
<sequence length="245" mass="25563">MSPSAAVLAELAPQGVLRTAINYGNPVLAQRGADGEPAGVSVALARALAERLGVPVQFTTHDAAGKVFAALQEDAWDLAFLAIEPVRAAQIAFSEPYVIIEGTYLLRADDPAQGVAELDQAGRRIAVGQGAAYDLYLSRTLTQAELVRAPTSPAAIDWFVDQRLDAAAGVRQPLEAYAAAHPGYRVLADSFTEIRQAMAVPKGRAAAAAFVQDFLDEQLRSGLVARALAASGQGDVRIGAPSTGG</sequence>
<dbReference type="RefSeq" id="WP_074584487.1">
    <property type="nucleotide sequence ID" value="NZ_CP044074.1"/>
</dbReference>
<dbReference type="SMART" id="SM00062">
    <property type="entry name" value="PBPb"/>
    <property type="match status" value="1"/>
</dbReference>
<evidence type="ECO:0000259" key="3">
    <source>
        <dbReference type="SMART" id="SM00062"/>
    </source>
</evidence>
<feature type="domain" description="Solute-binding protein family 3/N-terminal" evidence="3">
    <location>
        <begin position="16"/>
        <end position="231"/>
    </location>
</feature>
<dbReference type="Proteomes" id="UP000183046">
    <property type="component" value="Unassembled WGS sequence"/>
</dbReference>